<proteinExistence type="inferred from homology"/>
<dbReference type="InterPro" id="IPR029064">
    <property type="entry name" value="Ribosomal_eL30-like_sf"/>
</dbReference>
<dbReference type="STRING" id="1230454.C461_10366"/>
<dbReference type="PANTHER" id="PTHR10853">
    <property type="entry name" value="PELOTA"/>
    <property type="match status" value="1"/>
</dbReference>
<dbReference type="NCBIfam" id="TIGR00111">
    <property type="entry name" value="pelota"/>
    <property type="match status" value="1"/>
</dbReference>
<dbReference type="InterPro" id="IPR005142">
    <property type="entry name" value="eRF1_3"/>
</dbReference>
<dbReference type="InterPro" id="IPR023521">
    <property type="entry name" value="Pelota_arc"/>
</dbReference>
<dbReference type="SUPFAM" id="SSF53137">
    <property type="entry name" value="Translational machinery components"/>
    <property type="match status" value="1"/>
</dbReference>
<dbReference type="GO" id="GO:0016787">
    <property type="term" value="F:hydrolase activity"/>
    <property type="evidence" value="ECO:0007669"/>
    <property type="project" value="UniProtKB-KW"/>
</dbReference>
<dbReference type="GO" id="GO:0070966">
    <property type="term" value="P:nuclear-transcribed mRNA catabolic process, no-go decay"/>
    <property type="evidence" value="ECO:0007669"/>
    <property type="project" value="InterPro"/>
</dbReference>
<dbReference type="SMART" id="SM01194">
    <property type="entry name" value="eRF1_1"/>
    <property type="match status" value="1"/>
</dbReference>
<dbReference type="Gene3D" id="3.30.1330.30">
    <property type="match status" value="1"/>
</dbReference>
<name>M0PA53_9EURY</name>
<gene>
    <name evidence="10" type="ORF">C461_10366</name>
</gene>
<dbReference type="Pfam" id="PF26356">
    <property type="entry name" value="Pelota_N"/>
    <property type="match status" value="1"/>
</dbReference>
<dbReference type="SUPFAM" id="SSF55315">
    <property type="entry name" value="L30e-like"/>
    <property type="match status" value="1"/>
</dbReference>
<dbReference type="InterPro" id="IPR038069">
    <property type="entry name" value="Pelota/DOM34_N"/>
</dbReference>
<dbReference type="GO" id="GO:0005737">
    <property type="term" value="C:cytoplasm"/>
    <property type="evidence" value="ECO:0007669"/>
    <property type="project" value="UniProtKB-SubCell"/>
</dbReference>
<keyword evidence="11" id="KW-1185">Reference proteome</keyword>
<evidence type="ECO:0000259" key="9">
    <source>
        <dbReference type="SMART" id="SM01194"/>
    </source>
</evidence>
<dbReference type="InterPro" id="IPR058547">
    <property type="entry name" value="Pelota_N"/>
</dbReference>
<dbReference type="GO" id="GO:0071025">
    <property type="term" value="P:RNA surveillance"/>
    <property type="evidence" value="ECO:0007669"/>
    <property type="project" value="InterPro"/>
</dbReference>
<dbReference type="PANTHER" id="PTHR10853:SF0">
    <property type="entry name" value="PROTEIN PELOTA HOMOLOG"/>
    <property type="match status" value="1"/>
</dbReference>
<evidence type="ECO:0000256" key="8">
    <source>
        <dbReference type="ARBA" id="ARBA00022801"/>
    </source>
</evidence>
<dbReference type="GO" id="GO:0004519">
    <property type="term" value="F:endonuclease activity"/>
    <property type="evidence" value="ECO:0007669"/>
    <property type="project" value="UniProtKB-KW"/>
</dbReference>
<feature type="non-terminal residue" evidence="10">
    <location>
        <position position="362"/>
    </location>
</feature>
<dbReference type="GO" id="GO:0070651">
    <property type="term" value="P:nonfunctional rRNA decay"/>
    <property type="evidence" value="ECO:0007669"/>
    <property type="project" value="TreeGrafter"/>
</dbReference>
<comment type="subcellular location">
    <subcellularLocation>
        <location evidence="2">Cytoplasm</location>
    </subcellularLocation>
</comment>
<evidence type="ECO:0000256" key="7">
    <source>
        <dbReference type="ARBA" id="ARBA00022759"/>
    </source>
</evidence>
<keyword evidence="7" id="KW-0255">Endonuclease</keyword>
<keyword evidence="8" id="KW-0378">Hydrolase</keyword>
<dbReference type="SUPFAM" id="SSF159065">
    <property type="entry name" value="Dom34/Pelota N-terminal domain-like"/>
    <property type="match status" value="1"/>
</dbReference>
<evidence type="ECO:0000256" key="5">
    <source>
        <dbReference type="ARBA" id="ARBA00022722"/>
    </source>
</evidence>
<dbReference type="RefSeq" id="WP_008000965.1">
    <property type="nucleotide sequence ID" value="NZ_AOJI01000025.1"/>
</dbReference>
<evidence type="ECO:0000256" key="1">
    <source>
        <dbReference type="ARBA" id="ARBA00001968"/>
    </source>
</evidence>
<sequence>MRISDRGYGEEGRERLTLVPENVDDLWHLAHVLEPGDLVEGDTTRRIQRNDDQMRDTGGQREHLFVTLQVDDVEFARFANRLRVSGVIVGCSREDQLNAHHTLNVEEHDEITVEKHFKPDQTERLEEATEAAENPDVAIATVEEGAAYVHTVQQYGTEEYASFTKPTGKGEYSRPREELFAELGEALAHLDADAVILAGPGFTKNDAHDYITEEYCDLADRITTVDTSAAGDRGVHEVLKRGAVDEVQKETRIAKEATLIDDLTAEIAQGAKATYGPEDVAEAAEFGAIETLLVVDDRLRTERQGDGDWSIDVNEVIESVERQGGDVVVFSSEFAPGEQLSNLGGIAAILRYLSLIHISERA</sequence>
<dbReference type="Pfam" id="PF03464">
    <property type="entry name" value="eRF1_2"/>
    <property type="match status" value="1"/>
</dbReference>
<dbReference type="Gene3D" id="2.30.30.870">
    <property type="entry name" value="Pelota, domain A"/>
    <property type="match status" value="1"/>
</dbReference>
<organism evidence="10 11">
    <name type="scientific">Halorubrum aidingense JCM 13560</name>
    <dbReference type="NCBI Taxonomy" id="1230454"/>
    <lineage>
        <taxon>Archaea</taxon>
        <taxon>Methanobacteriati</taxon>
        <taxon>Methanobacteriota</taxon>
        <taxon>Stenosarchaea group</taxon>
        <taxon>Halobacteria</taxon>
        <taxon>Halobacteriales</taxon>
        <taxon>Haloferacaceae</taxon>
        <taxon>Halorubrum</taxon>
    </lineage>
</organism>
<evidence type="ECO:0000256" key="4">
    <source>
        <dbReference type="ARBA" id="ARBA00022490"/>
    </source>
</evidence>
<dbReference type="InterPro" id="IPR005140">
    <property type="entry name" value="eRF1_Pelota-like_N"/>
</dbReference>
<dbReference type="Proteomes" id="UP000011575">
    <property type="component" value="Unassembled WGS sequence"/>
</dbReference>
<evidence type="ECO:0000313" key="11">
    <source>
        <dbReference type="Proteomes" id="UP000011575"/>
    </source>
</evidence>
<accession>M0PA53</accession>
<dbReference type="GO" id="GO:0032790">
    <property type="term" value="P:ribosome disassembly"/>
    <property type="evidence" value="ECO:0007669"/>
    <property type="project" value="TreeGrafter"/>
</dbReference>
<keyword evidence="4" id="KW-0963">Cytoplasm</keyword>
<keyword evidence="6" id="KW-0479">Metal-binding</keyword>
<dbReference type="Gene3D" id="3.30.420.60">
    <property type="entry name" value="eRF1 domain 2"/>
    <property type="match status" value="1"/>
</dbReference>
<dbReference type="AlphaFoldDB" id="M0PA53"/>
<feature type="domain" description="eRF1/Pelota-like N-terminal" evidence="9">
    <location>
        <begin position="1"/>
        <end position="130"/>
    </location>
</feature>
<protein>
    <submittedName>
        <fullName evidence="10">Translation factor pelota</fullName>
    </submittedName>
</protein>
<evidence type="ECO:0000313" key="10">
    <source>
        <dbReference type="EMBL" id="EMA66906.1"/>
    </source>
</evidence>
<dbReference type="InterPro" id="IPR004405">
    <property type="entry name" value="TF_pelota"/>
</dbReference>
<dbReference type="EMBL" id="AOJI01000025">
    <property type="protein sequence ID" value="EMA66906.1"/>
    <property type="molecule type" value="Genomic_DNA"/>
</dbReference>
<dbReference type="GO" id="GO:0070481">
    <property type="term" value="P:nuclear-transcribed mRNA catabolic process, non-stop decay"/>
    <property type="evidence" value="ECO:0007669"/>
    <property type="project" value="InterPro"/>
</dbReference>
<dbReference type="InterPro" id="IPR005141">
    <property type="entry name" value="eRF1_2"/>
</dbReference>
<comment type="caution">
    <text evidence="10">The sequence shown here is derived from an EMBL/GenBank/DDBJ whole genome shotgun (WGS) entry which is preliminary data.</text>
</comment>
<dbReference type="FunFam" id="2.30.30.870:FF:000002">
    <property type="entry name" value="Protein pelota homolog"/>
    <property type="match status" value="1"/>
</dbReference>
<dbReference type="OrthoDB" id="31300at2157"/>
<dbReference type="Pfam" id="PF03465">
    <property type="entry name" value="eRF1_3"/>
    <property type="match status" value="1"/>
</dbReference>
<dbReference type="HAMAP" id="MF_01853">
    <property type="entry name" value="PelO"/>
    <property type="match status" value="1"/>
</dbReference>
<dbReference type="InterPro" id="IPR042226">
    <property type="entry name" value="eFR1_2_sf"/>
</dbReference>
<dbReference type="GO" id="GO:0046872">
    <property type="term" value="F:metal ion binding"/>
    <property type="evidence" value="ECO:0007669"/>
    <property type="project" value="UniProtKB-KW"/>
</dbReference>
<evidence type="ECO:0000256" key="3">
    <source>
        <dbReference type="ARBA" id="ARBA00009504"/>
    </source>
</evidence>
<comment type="similarity">
    <text evidence="3">Belongs to the eukaryotic release factor 1 family. Pelota subfamily.</text>
</comment>
<reference evidence="10 11" key="1">
    <citation type="journal article" date="2014" name="PLoS Genet.">
        <title>Phylogenetically driven sequencing of extremely halophilic archaea reveals strategies for static and dynamic osmo-response.</title>
        <authorList>
            <person name="Becker E.A."/>
            <person name="Seitzer P.M."/>
            <person name="Tritt A."/>
            <person name="Larsen D."/>
            <person name="Krusor M."/>
            <person name="Yao A.I."/>
            <person name="Wu D."/>
            <person name="Madern D."/>
            <person name="Eisen J.A."/>
            <person name="Darling A.E."/>
            <person name="Facciotti M.T."/>
        </authorList>
    </citation>
    <scope>NUCLEOTIDE SEQUENCE [LARGE SCALE GENOMIC DNA]</scope>
    <source>
        <strain evidence="10 11">JCM 13560</strain>
    </source>
</reference>
<evidence type="ECO:0000256" key="6">
    <source>
        <dbReference type="ARBA" id="ARBA00022723"/>
    </source>
</evidence>
<keyword evidence="5" id="KW-0540">Nuclease</keyword>
<evidence type="ECO:0000256" key="2">
    <source>
        <dbReference type="ARBA" id="ARBA00004496"/>
    </source>
</evidence>
<comment type="cofactor">
    <cofactor evidence="1">
        <name>a divalent metal cation</name>
        <dbReference type="ChEBI" id="CHEBI:60240"/>
    </cofactor>
</comment>